<organism evidence="5 6">
    <name type="scientific">Gaetbulibacter aquiaggeris</name>
    <dbReference type="NCBI Taxonomy" id="1735373"/>
    <lineage>
        <taxon>Bacteria</taxon>
        <taxon>Pseudomonadati</taxon>
        <taxon>Bacteroidota</taxon>
        <taxon>Flavobacteriia</taxon>
        <taxon>Flavobacteriales</taxon>
        <taxon>Flavobacteriaceae</taxon>
        <taxon>Gaetbulibacter</taxon>
    </lineage>
</organism>
<gene>
    <name evidence="5" type="ORF">V8G56_15225</name>
</gene>
<dbReference type="SMART" id="SM00797">
    <property type="entry name" value="AHS2"/>
    <property type="match status" value="1"/>
</dbReference>
<name>A0ABW7MTH1_9FLAO</name>
<reference evidence="5 6" key="1">
    <citation type="submission" date="2024-02" db="EMBL/GenBank/DDBJ databases">
        <title>A Gaetbulibacter species isolated from tidal flats and genomic insights of their niches.</title>
        <authorList>
            <person name="Ye Y."/>
        </authorList>
    </citation>
    <scope>NUCLEOTIDE SEQUENCE [LARGE SCALE GENOMIC DNA]</scope>
    <source>
        <strain evidence="5 6">KEM-8</strain>
    </source>
</reference>
<keyword evidence="1" id="KW-0547">Nucleotide-binding</keyword>
<dbReference type="InterPro" id="IPR029000">
    <property type="entry name" value="Cyclophilin-like_dom_sf"/>
</dbReference>
<dbReference type="Gene3D" id="2.40.100.10">
    <property type="entry name" value="Cyclophilin-like"/>
    <property type="match status" value="1"/>
</dbReference>
<dbReference type="RefSeq" id="WP_395439432.1">
    <property type="nucleotide sequence ID" value="NZ_JBAWKC010000006.1"/>
</dbReference>
<dbReference type="InterPro" id="IPR003778">
    <property type="entry name" value="CT_A_B"/>
</dbReference>
<dbReference type="PANTHER" id="PTHR43309:SF5">
    <property type="entry name" value="5-OXOPROLINASE SUBUNIT C"/>
    <property type="match status" value="1"/>
</dbReference>
<sequence>MLEVLKVGFYDSIQDLGRVGYQQYGVPTSGVMDVFSALKANNLLGNDFNDAVMEITMTGPILKFHCNTAICITGADISPSLNGTPVKINVVQKIVKGDTLAFGKLKYGLRSYLSVLGGFKTESVMHSRSMYQRITKQFKIHKNDKLDIVAEPSLEFIQKHASIKWDDTFFKTKIINVFEGPEFDQLFDTQIEQLFSSDLTVSKNNNRMAYQLEEKVENKLEPILTSLVMPGTVQLTPDGNLIILMRDCQTTGGYPRIFQLEEKSINILAQKYLGQKIKFQLITLK</sequence>
<comment type="caution">
    <text evidence="5">The sequence shown here is derived from an EMBL/GenBank/DDBJ whole genome shotgun (WGS) entry which is preliminary data.</text>
</comment>
<keyword evidence="6" id="KW-1185">Reference proteome</keyword>
<accession>A0ABW7MTH1</accession>
<evidence type="ECO:0000256" key="3">
    <source>
        <dbReference type="ARBA" id="ARBA00022840"/>
    </source>
</evidence>
<proteinExistence type="predicted"/>
<dbReference type="EMBL" id="JBAWKC010000006">
    <property type="protein sequence ID" value="MFH6770101.1"/>
    <property type="molecule type" value="Genomic_DNA"/>
</dbReference>
<protein>
    <submittedName>
        <fullName evidence="5">Biotin-dependent carboxyltransferase family protein</fullName>
    </submittedName>
</protein>
<keyword evidence="3" id="KW-0067">ATP-binding</keyword>
<keyword evidence="2" id="KW-0378">Hydrolase</keyword>
<dbReference type="Pfam" id="PF02626">
    <property type="entry name" value="CT_A_B"/>
    <property type="match status" value="1"/>
</dbReference>
<dbReference type="Proteomes" id="UP001610104">
    <property type="component" value="Unassembled WGS sequence"/>
</dbReference>
<evidence type="ECO:0000313" key="6">
    <source>
        <dbReference type="Proteomes" id="UP001610104"/>
    </source>
</evidence>
<feature type="domain" description="Carboxyltransferase" evidence="4">
    <location>
        <begin position="23"/>
        <end position="285"/>
    </location>
</feature>
<evidence type="ECO:0000256" key="1">
    <source>
        <dbReference type="ARBA" id="ARBA00022741"/>
    </source>
</evidence>
<dbReference type="InterPro" id="IPR052708">
    <property type="entry name" value="PxpC"/>
</dbReference>
<evidence type="ECO:0000313" key="5">
    <source>
        <dbReference type="EMBL" id="MFH6770101.1"/>
    </source>
</evidence>
<dbReference type="PANTHER" id="PTHR43309">
    <property type="entry name" value="5-OXOPROLINASE SUBUNIT C"/>
    <property type="match status" value="1"/>
</dbReference>
<evidence type="ECO:0000259" key="4">
    <source>
        <dbReference type="SMART" id="SM00797"/>
    </source>
</evidence>
<evidence type="ECO:0000256" key="2">
    <source>
        <dbReference type="ARBA" id="ARBA00022801"/>
    </source>
</evidence>